<dbReference type="Gene3D" id="1.20.141.10">
    <property type="entry name" value="Chitosanase, subunit A, domain 1"/>
    <property type="match status" value="1"/>
</dbReference>
<reference evidence="4" key="1">
    <citation type="submission" date="2022-03" db="EMBL/GenBank/DDBJ databases">
        <title>Description of Abyssus ytuae gen. nov., sp. nov., a novel member of the family Flavobacteriaceae isolated from the sediment of Mariana Trench.</title>
        <authorList>
            <person name="Zhang J."/>
            <person name="Xu X."/>
        </authorList>
    </citation>
    <scope>NUCLEOTIDE SEQUENCE</scope>
    <source>
        <strain evidence="4">MT3330</strain>
    </source>
</reference>
<dbReference type="EMBL" id="CP094358">
    <property type="protein sequence ID" value="UOB18585.1"/>
    <property type="molecule type" value="Genomic_DNA"/>
</dbReference>
<dbReference type="Pfam" id="PF05838">
    <property type="entry name" value="Glyco_hydro_108"/>
    <property type="match status" value="1"/>
</dbReference>
<dbReference type="Pfam" id="PF09374">
    <property type="entry name" value="PG_binding_3"/>
    <property type="match status" value="1"/>
</dbReference>
<keyword evidence="1" id="KW-0472">Membrane</keyword>
<evidence type="ECO:0008006" key="6">
    <source>
        <dbReference type="Google" id="ProtNLM"/>
    </source>
</evidence>
<gene>
    <name evidence="4" type="ORF">MQE35_04675</name>
</gene>
<evidence type="ECO:0000313" key="5">
    <source>
        <dbReference type="Proteomes" id="UP000831290"/>
    </source>
</evidence>
<keyword evidence="1" id="KW-1133">Transmembrane helix</keyword>
<dbReference type="InterPro" id="IPR023346">
    <property type="entry name" value="Lysozyme-like_dom_sf"/>
</dbReference>
<dbReference type="KEGG" id="fbm:MQE35_04675"/>
<accession>A0A9E6ZQ94</accession>
<evidence type="ECO:0000259" key="2">
    <source>
        <dbReference type="Pfam" id="PF05838"/>
    </source>
</evidence>
<organism evidence="4 5">
    <name type="scientific">Abyssalbus ytuae</name>
    <dbReference type="NCBI Taxonomy" id="2926907"/>
    <lineage>
        <taxon>Bacteria</taxon>
        <taxon>Pseudomonadati</taxon>
        <taxon>Bacteroidota</taxon>
        <taxon>Flavobacteriia</taxon>
        <taxon>Flavobacteriales</taxon>
        <taxon>Flavobacteriaceae</taxon>
        <taxon>Abyssalbus</taxon>
    </lineage>
</organism>
<evidence type="ECO:0000256" key="1">
    <source>
        <dbReference type="SAM" id="Phobius"/>
    </source>
</evidence>
<protein>
    <recommendedName>
        <fullName evidence="6">Peptidoglycan domain protein</fullName>
    </recommendedName>
</protein>
<sequence>MANFYSYLPLLLQAEGGYQKHPSDTGNYNSLNQLVGTNYGISAPVYEKWIGYPPSEKDMKNMSKNIAIEIYKAWYWNAVSASSINNQSVANILVDHAVNAGAGSAGKIVQKILVYDFDKKITIDGAIGPQTIKAINSVNPELLHKHILKARENFYENIGGVFKDGWLKRLKKFVYEKKNVLGVGLFAVSLIAFLIYNSNGRS</sequence>
<feature type="domain" description="TtsA-like Glycoside hydrolase family 108" evidence="2">
    <location>
        <begin position="11"/>
        <end position="101"/>
    </location>
</feature>
<dbReference type="RefSeq" id="WP_255845126.1">
    <property type="nucleotide sequence ID" value="NZ_CP094358.1"/>
</dbReference>
<dbReference type="AlphaFoldDB" id="A0A9E6ZQ94"/>
<feature type="domain" description="Peptidoglycan binding" evidence="3">
    <location>
        <begin position="106"/>
        <end position="170"/>
    </location>
</feature>
<dbReference type="SUPFAM" id="SSF53955">
    <property type="entry name" value="Lysozyme-like"/>
    <property type="match status" value="1"/>
</dbReference>
<evidence type="ECO:0000313" key="4">
    <source>
        <dbReference type="EMBL" id="UOB18585.1"/>
    </source>
</evidence>
<dbReference type="InterPro" id="IPR008565">
    <property type="entry name" value="TtsA-like_GH18_dom"/>
</dbReference>
<keyword evidence="5" id="KW-1185">Reference proteome</keyword>
<dbReference type="Proteomes" id="UP000831290">
    <property type="component" value="Chromosome"/>
</dbReference>
<feature type="transmembrane region" description="Helical" evidence="1">
    <location>
        <begin position="179"/>
        <end position="196"/>
    </location>
</feature>
<name>A0A9E6ZQ94_9FLAO</name>
<evidence type="ECO:0000259" key="3">
    <source>
        <dbReference type="Pfam" id="PF09374"/>
    </source>
</evidence>
<dbReference type="InterPro" id="IPR018537">
    <property type="entry name" value="Peptidoglycan-bd_3"/>
</dbReference>
<keyword evidence="1" id="KW-0812">Transmembrane</keyword>
<proteinExistence type="predicted"/>